<accession>A0A097P945</accession>
<name>A0A097P945_9ABAC</name>
<reference evidence="2 3" key="1">
    <citation type="journal article" date="2014" name="PLoS ONE">
        <title>Genomic Sequencing and Analysis of Sucra jujuba Nucleopolyhedrovirus.</title>
        <authorList>
            <person name="Liu X."/>
            <person name="Yin F."/>
            <person name="Zhu Z."/>
            <person name="Hou D."/>
            <person name="Wang J."/>
            <person name="Zhang L."/>
            <person name="Wang M."/>
            <person name="Wang H."/>
            <person name="Hu Z."/>
            <person name="Deng F."/>
        </authorList>
    </citation>
    <scope>NUCLEOTIDE SEQUENCE [LARGE SCALE GENOMIC DNA]</scope>
    <source>
        <strain evidence="2">473</strain>
    </source>
</reference>
<protein>
    <submittedName>
        <fullName evidence="2">Orf116</fullName>
    </submittedName>
</protein>
<dbReference type="OrthoDB" id="6830at10239"/>
<dbReference type="GeneID" id="26382571"/>
<evidence type="ECO:0000313" key="3">
    <source>
        <dbReference type="Proteomes" id="UP000201917"/>
    </source>
</evidence>
<dbReference type="Proteomes" id="UP000201917">
    <property type="component" value="Segment"/>
</dbReference>
<dbReference type="RefSeq" id="YP_009186807.1">
    <property type="nucleotide sequence ID" value="NC_028636.1"/>
</dbReference>
<keyword evidence="1" id="KW-0472">Membrane</keyword>
<evidence type="ECO:0000313" key="2">
    <source>
        <dbReference type="EMBL" id="AIU41355.1"/>
    </source>
</evidence>
<proteinExistence type="predicted"/>
<feature type="transmembrane region" description="Helical" evidence="1">
    <location>
        <begin position="891"/>
        <end position="917"/>
    </location>
</feature>
<dbReference type="KEGG" id="vg:26382571"/>
<keyword evidence="1" id="KW-1133">Transmembrane helix</keyword>
<sequence>MIGGLLILLVIVTTTTISPLCGADSVANNVQTFDKLNDLIDNICVPKKFQDPLLCDGPTIVETFRNVSFNFKSNEDVRTYGAWLRLLNNLEFFKRDRGDEIIESIADKNLEWIVVNTNINSKMRSSAAEVFRWTSDTWVKFHVKNDYARFEDTLPSFVNFFNTIPLWSSQDFAYFFKVTMYAYLHVRQTYSLHTFRIDRVVRETVQMILEYPLTIASVSEIKKLFYIYYVCDLDANEQLYFKEYYTIIAKNNIMPYTNSFLVDNKFNFTIHHNVGGGKNNDTAKIEAMREETDYVYNTVSNFFQKTNISIQKPSSSVVNVAVYVHDNKQLYEMMGPMWSISTDNGGYTHVYRGKIESHVYYEKKLLPRNYGHELVHAIMFAEKVIRQSPLWFAEGVANRLGNRLCYSDDHDNMKRFLATSAAEIVDAKYGNPILYGMGSALTAFFIETRPLELGRMIMNHNFTFDVKDKVLEQEFSEFKTNKIIECDLTVQQEQIKNKKKFGPGVQELYKQSISSIDFGLCKNFVKFTFNDVIFYMTPDRLIKTTNDNPSIPINDQREIKHNTNNAISLFDYNWFLKGALRQTLYSFGDTRHILKIDDTYSYASTATCQHPDADPYIVINNFTYASGVWDSVSYMAHKSYSEGEEFVRNYARNAKLCDIFINPPVADKSIPRRLTNLASRMDKLKHIQLSVTDERVRVDVRGNTLLHLMALQNPRLFASYTAGRNFTDSINLLNFVNYDGMSAINLYEYSRAYMQTLKKPHNKYCWSALPGSLSNVYRPSKNVYSSTMKSNILPSSTIISTSTTTSPEILQTTLPTINVENVTKKPSVMVTNRASTQFIYAHIKKNPSTHAPVSYSSGGGINQESTTVLPPINKVFYNTSRNEGIVNQRHIVVFIILLIAIVLVVILVNVLITCIIIKLKLIKHEKKQKDNKYVSFNKTKFYDQDESVNLFD</sequence>
<keyword evidence="3" id="KW-1185">Reference proteome</keyword>
<keyword evidence="1" id="KW-0812">Transmembrane</keyword>
<dbReference type="EMBL" id="KJ676450">
    <property type="protein sequence ID" value="AIU41355.1"/>
    <property type="molecule type" value="Genomic_DNA"/>
</dbReference>
<organism evidence="2 3">
    <name type="scientific">Sucra jujuba nucleopolyhedrovirus</name>
    <dbReference type="NCBI Taxonomy" id="1563660"/>
    <lineage>
        <taxon>Viruses</taxon>
        <taxon>Viruses incertae sedis</taxon>
        <taxon>Naldaviricetes</taxon>
        <taxon>Lefavirales</taxon>
        <taxon>Baculoviridae</taxon>
        <taxon>Alphabaculovirus</taxon>
        <taxon>Alphabaculovirus sujujubae</taxon>
    </lineage>
</organism>
<evidence type="ECO:0000256" key="1">
    <source>
        <dbReference type="SAM" id="Phobius"/>
    </source>
</evidence>